<dbReference type="WBParaSite" id="ALUE_0000231301-mRNA-1">
    <property type="protein sequence ID" value="ALUE_0000231301-mRNA-1"/>
    <property type="gene ID" value="ALUE_0000231301"/>
</dbReference>
<dbReference type="AlphaFoldDB" id="A0A0M3HLB8"/>
<name>A0A0M3HLB8_ASCLU</name>
<keyword evidence="2" id="KW-1185">Reference proteome</keyword>
<evidence type="ECO:0000256" key="1">
    <source>
        <dbReference type="SAM" id="MobiDB-lite"/>
    </source>
</evidence>
<feature type="region of interest" description="Disordered" evidence="1">
    <location>
        <begin position="1"/>
        <end position="25"/>
    </location>
</feature>
<organism evidence="2 3">
    <name type="scientific">Ascaris lumbricoides</name>
    <name type="common">Giant roundworm</name>
    <dbReference type="NCBI Taxonomy" id="6252"/>
    <lineage>
        <taxon>Eukaryota</taxon>
        <taxon>Metazoa</taxon>
        <taxon>Ecdysozoa</taxon>
        <taxon>Nematoda</taxon>
        <taxon>Chromadorea</taxon>
        <taxon>Rhabditida</taxon>
        <taxon>Spirurina</taxon>
        <taxon>Ascaridomorpha</taxon>
        <taxon>Ascaridoidea</taxon>
        <taxon>Ascarididae</taxon>
        <taxon>Ascaris</taxon>
    </lineage>
</organism>
<protein>
    <submittedName>
        <fullName evidence="3">Uncharacterized protein</fullName>
    </submittedName>
</protein>
<accession>A0A0M3HLB8</accession>
<evidence type="ECO:0000313" key="2">
    <source>
        <dbReference type="Proteomes" id="UP000036681"/>
    </source>
</evidence>
<reference evidence="3" key="1">
    <citation type="submission" date="2017-02" db="UniProtKB">
        <authorList>
            <consortium name="WormBaseParasite"/>
        </authorList>
    </citation>
    <scope>IDENTIFICATION</scope>
</reference>
<evidence type="ECO:0000313" key="3">
    <source>
        <dbReference type="WBParaSite" id="ALUE_0000231301-mRNA-1"/>
    </source>
</evidence>
<proteinExistence type="predicted"/>
<dbReference type="Proteomes" id="UP000036681">
    <property type="component" value="Unplaced"/>
</dbReference>
<sequence>MQEESNKKSSQNGNLKRRIFGERIATQPPVSSDPFKNVESMMHSKVCFLLFFFVHFHHF</sequence>